<evidence type="ECO:0000259" key="5">
    <source>
        <dbReference type="Pfam" id="PF00501"/>
    </source>
</evidence>
<dbReference type="InterPro" id="IPR042099">
    <property type="entry name" value="ANL_N_sf"/>
</dbReference>
<comment type="catalytic activity">
    <reaction evidence="4">
        <text>butanoate + ATP + CoA = butanoyl-CoA + AMP + diphosphate</text>
        <dbReference type="Rhea" id="RHEA:46172"/>
        <dbReference type="ChEBI" id="CHEBI:17968"/>
        <dbReference type="ChEBI" id="CHEBI:30616"/>
        <dbReference type="ChEBI" id="CHEBI:33019"/>
        <dbReference type="ChEBI" id="CHEBI:57287"/>
        <dbReference type="ChEBI" id="CHEBI:57371"/>
        <dbReference type="ChEBI" id="CHEBI:456215"/>
    </reaction>
    <physiologicalReaction direction="left-to-right" evidence="4">
        <dbReference type="Rhea" id="RHEA:46173"/>
    </physiologicalReaction>
</comment>
<keyword evidence="7" id="KW-1185">Reference proteome</keyword>
<evidence type="ECO:0000256" key="4">
    <source>
        <dbReference type="ARBA" id="ARBA00047935"/>
    </source>
</evidence>
<dbReference type="InterPro" id="IPR000873">
    <property type="entry name" value="AMP-dep_synth/lig_dom"/>
</dbReference>
<proteinExistence type="predicted"/>
<dbReference type="GO" id="GO:0005759">
    <property type="term" value="C:mitochondrial matrix"/>
    <property type="evidence" value="ECO:0007669"/>
    <property type="project" value="TreeGrafter"/>
</dbReference>
<dbReference type="Pfam" id="PF00501">
    <property type="entry name" value="AMP-binding"/>
    <property type="match status" value="1"/>
</dbReference>
<dbReference type="PANTHER" id="PTHR43347:SF3">
    <property type="entry name" value="ACYL-COA SYNTHETASE SHORT-CHAIN FAMILY MEMBER 3, MITOCHONDRIAL"/>
    <property type="match status" value="1"/>
</dbReference>
<evidence type="ECO:0000313" key="7">
    <source>
        <dbReference type="Proteomes" id="UP001162156"/>
    </source>
</evidence>
<evidence type="ECO:0000313" key="6">
    <source>
        <dbReference type="EMBL" id="KAJ8937958.1"/>
    </source>
</evidence>
<comment type="caution">
    <text evidence="6">The sequence shown here is derived from an EMBL/GenBank/DDBJ whole genome shotgun (WGS) entry which is preliminary data.</text>
</comment>
<evidence type="ECO:0000256" key="3">
    <source>
        <dbReference type="ARBA" id="ARBA00042755"/>
    </source>
</evidence>
<sequence length="164" mass="18274">MILGFAASELCTRIQHAEPKVIIAASCGIEPCRIVNYINELNEAIALSTHKPSKCIVYQRKGIEIAELDPVRDMDWEEAIKNAEIAPCEPKGVLRPIGGHLAMLVYTIKTLYGLSQDDVWWATSDFGWVVGHSYMCYGPLVYGMTTVVYEGKPTTTPDPSSYYR</sequence>
<gene>
    <name evidence="6" type="ORF">NQ314_011645</name>
</gene>
<name>A0AAV8XH65_9CUCU</name>
<protein>
    <recommendedName>
        <fullName evidence="2">Acyl-CoA synthetase short-chain family member 3, mitochondrial</fullName>
        <ecNumber evidence="1">6.2.1.1</ecNumber>
    </recommendedName>
    <alternativeName>
        <fullName evidence="3">Acetate--CoA ligase 3</fullName>
    </alternativeName>
</protein>
<accession>A0AAV8XH65</accession>
<dbReference type="GO" id="GO:0003987">
    <property type="term" value="F:acetate-CoA ligase activity"/>
    <property type="evidence" value="ECO:0007669"/>
    <property type="project" value="UniProtKB-EC"/>
</dbReference>
<evidence type="ECO:0000256" key="1">
    <source>
        <dbReference type="ARBA" id="ARBA00013275"/>
    </source>
</evidence>
<dbReference type="EC" id="6.2.1.1" evidence="1"/>
<reference evidence="6" key="1">
    <citation type="journal article" date="2023" name="Insect Mol. Biol.">
        <title>Genome sequencing provides insights into the evolution of gene families encoding plant cell wall-degrading enzymes in longhorned beetles.</title>
        <authorList>
            <person name="Shin N.R."/>
            <person name="Okamura Y."/>
            <person name="Kirsch R."/>
            <person name="Pauchet Y."/>
        </authorList>
    </citation>
    <scope>NUCLEOTIDE SEQUENCE</scope>
    <source>
        <strain evidence="6">RBIC_L_NR</strain>
    </source>
</reference>
<evidence type="ECO:0000256" key="2">
    <source>
        <dbReference type="ARBA" id="ARBA00040004"/>
    </source>
</evidence>
<dbReference type="GO" id="GO:0050218">
    <property type="term" value="F:propionate-CoA ligase activity"/>
    <property type="evidence" value="ECO:0007669"/>
    <property type="project" value="TreeGrafter"/>
</dbReference>
<dbReference type="Gene3D" id="3.40.50.12780">
    <property type="entry name" value="N-terminal domain of ligase-like"/>
    <property type="match status" value="1"/>
</dbReference>
<dbReference type="Proteomes" id="UP001162156">
    <property type="component" value="Unassembled WGS sequence"/>
</dbReference>
<organism evidence="6 7">
    <name type="scientific">Rhamnusium bicolor</name>
    <dbReference type="NCBI Taxonomy" id="1586634"/>
    <lineage>
        <taxon>Eukaryota</taxon>
        <taxon>Metazoa</taxon>
        <taxon>Ecdysozoa</taxon>
        <taxon>Arthropoda</taxon>
        <taxon>Hexapoda</taxon>
        <taxon>Insecta</taxon>
        <taxon>Pterygota</taxon>
        <taxon>Neoptera</taxon>
        <taxon>Endopterygota</taxon>
        <taxon>Coleoptera</taxon>
        <taxon>Polyphaga</taxon>
        <taxon>Cucujiformia</taxon>
        <taxon>Chrysomeloidea</taxon>
        <taxon>Cerambycidae</taxon>
        <taxon>Lepturinae</taxon>
        <taxon>Rhagiini</taxon>
        <taxon>Rhamnusium</taxon>
    </lineage>
</organism>
<dbReference type="AlphaFoldDB" id="A0AAV8XH65"/>
<dbReference type="EMBL" id="JANEYF010003248">
    <property type="protein sequence ID" value="KAJ8937958.1"/>
    <property type="molecule type" value="Genomic_DNA"/>
</dbReference>
<dbReference type="SUPFAM" id="SSF56801">
    <property type="entry name" value="Acetyl-CoA synthetase-like"/>
    <property type="match status" value="1"/>
</dbReference>
<dbReference type="PANTHER" id="PTHR43347">
    <property type="entry name" value="ACYL-COA SYNTHETASE"/>
    <property type="match status" value="1"/>
</dbReference>
<feature type="domain" description="AMP-dependent synthetase/ligase" evidence="5">
    <location>
        <begin position="89"/>
        <end position="157"/>
    </location>
</feature>